<keyword evidence="2" id="KW-0238">DNA-binding</keyword>
<comment type="caution">
    <text evidence="5">The sequence shown here is derived from an EMBL/GenBank/DDBJ whole genome shotgun (WGS) entry which is preliminary data.</text>
</comment>
<reference evidence="5 6" key="1">
    <citation type="submission" date="2019-05" db="EMBL/GenBank/DDBJ databases">
        <title>Kocuria coralli sp. nov., a novel actinobacterium isolated from coral reef seawater.</title>
        <authorList>
            <person name="Li J."/>
        </authorList>
    </citation>
    <scope>NUCLEOTIDE SEQUENCE [LARGE SCALE GENOMIC DNA]</scope>
    <source>
        <strain evidence="5 6">SCSIO 13007</strain>
    </source>
</reference>
<sequence length="223" mass="24561">MSDINLQPIEKPQGVRDRVTRALRAAIISGEMAPGEIYSAPSLGARLGVSPTPVREAMLDLAKEGLVERLLNRGFRVTEVDDHYLDEITELRQLIEPPVVRDVVQLIPAEDIPGLRAAAEKIVQRAVEHDLYGYTETDKDFHLALLRYAGNGRIVKLIEELRAQTRLVGLASLAERGELAGSAAQHIAIVDAIEARDSDLVYRLMVDHISQTRSTWAGNPSGQ</sequence>
<dbReference type="InterPro" id="IPR036390">
    <property type="entry name" value="WH_DNA-bd_sf"/>
</dbReference>
<protein>
    <submittedName>
        <fullName evidence="5">GntR family transcriptional regulator</fullName>
    </submittedName>
</protein>
<accession>A0A5J5KZ24</accession>
<keyword evidence="1" id="KW-0805">Transcription regulation</keyword>
<dbReference type="InterPro" id="IPR036388">
    <property type="entry name" value="WH-like_DNA-bd_sf"/>
</dbReference>
<dbReference type="PANTHER" id="PTHR43537">
    <property type="entry name" value="TRANSCRIPTIONAL REGULATOR, GNTR FAMILY"/>
    <property type="match status" value="1"/>
</dbReference>
<evidence type="ECO:0000256" key="3">
    <source>
        <dbReference type="ARBA" id="ARBA00023163"/>
    </source>
</evidence>
<evidence type="ECO:0000256" key="1">
    <source>
        <dbReference type="ARBA" id="ARBA00023015"/>
    </source>
</evidence>
<dbReference type="InterPro" id="IPR011711">
    <property type="entry name" value="GntR_C"/>
</dbReference>
<feature type="domain" description="HTH gntR-type" evidence="4">
    <location>
        <begin position="13"/>
        <end position="80"/>
    </location>
</feature>
<dbReference type="SMART" id="SM00895">
    <property type="entry name" value="FCD"/>
    <property type="match status" value="1"/>
</dbReference>
<dbReference type="Pfam" id="PF07729">
    <property type="entry name" value="FCD"/>
    <property type="match status" value="1"/>
</dbReference>
<dbReference type="AlphaFoldDB" id="A0A5J5KZ24"/>
<dbReference type="GO" id="GO:0003677">
    <property type="term" value="F:DNA binding"/>
    <property type="evidence" value="ECO:0007669"/>
    <property type="project" value="UniProtKB-KW"/>
</dbReference>
<dbReference type="EMBL" id="SZWF01000004">
    <property type="protein sequence ID" value="KAA9394899.1"/>
    <property type="molecule type" value="Genomic_DNA"/>
</dbReference>
<evidence type="ECO:0000313" key="6">
    <source>
        <dbReference type="Proteomes" id="UP000325957"/>
    </source>
</evidence>
<dbReference type="Pfam" id="PF00392">
    <property type="entry name" value="GntR"/>
    <property type="match status" value="1"/>
</dbReference>
<keyword evidence="3" id="KW-0804">Transcription</keyword>
<evidence type="ECO:0000259" key="4">
    <source>
        <dbReference type="PROSITE" id="PS50949"/>
    </source>
</evidence>
<gene>
    <name evidence="5" type="ORF">FCK90_05070</name>
</gene>
<dbReference type="SMART" id="SM00345">
    <property type="entry name" value="HTH_GNTR"/>
    <property type="match status" value="1"/>
</dbReference>
<dbReference type="RefSeq" id="WP_158033210.1">
    <property type="nucleotide sequence ID" value="NZ_ML708613.1"/>
</dbReference>
<dbReference type="OrthoDB" id="9816161at2"/>
<dbReference type="SUPFAM" id="SSF46785">
    <property type="entry name" value="Winged helix' DNA-binding domain"/>
    <property type="match status" value="1"/>
</dbReference>
<dbReference type="PANTHER" id="PTHR43537:SF45">
    <property type="entry name" value="GNTR FAMILY REGULATORY PROTEIN"/>
    <property type="match status" value="1"/>
</dbReference>
<keyword evidence="6" id="KW-1185">Reference proteome</keyword>
<name>A0A5J5KZ24_9MICC</name>
<dbReference type="Proteomes" id="UP000325957">
    <property type="component" value="Unassembled WGS sequence"/>
</dbReference>
<dbReference type="Gene3D" id="1.20.120.530">
    <property type="entry name" value="GntR ligand-binding domain-like"/>
    <property type="match status" value="1"/>
</dbReference>
<dbReference type="PROSITE" id="PS50949">
    <property type="entry name" value="HTH_GNTR"/>
    <property type="match status" value="1"/>
</dbReference>
<evidence type="ECO:0000256" key="2">
    <source>
        <dbReference type="ARBA" id="ARBA00023125"/>
    </source>
</evidence>
<dbReference type="CDD" id="cd07377">
    <property type="entry name" value="WHTH_GntR"/>
    <property type="match status" value="1"/>
</dbReference>
<organism evidence="5 6">
    <name type="scientific">Kocuria coralli</name>
    <dbReference type="NCBI Taxonomy" id="1461025"/>
    <lineage>
        <taxon>Bacteria</taxon>
        <taxon>Bacillati</taxon>
        <taxon>Actinomycetota</taxon>
        <taxon>Actinomycetes</taxon>
        <taxon>Micrococcales</taxon>
        <taxon>Micrococcaceae</taxon>
        <taxon>Kocuria</taxon>
    </lineage>
</organism>
<dbReference type="SUPFAM" id="SSF48008">
    <property type="entry name" value="GntR ligand-binding domain-like"/>
    <property type="match status" value="1"/>
</dbReference>
<dbReference type="GO" id="GO:0003700">
    <property type="term" value="F:DNA-binding transcription factor activity"/>
    <property type="evidence" value="ECO:0007669"/>
    <property type="project" value="InterPro"/>
</dbReference>
<evidence type="ECO:0000313" key="5">
    <source>
        <dbReference type="EMBL" id="KAA9394899.1"/>
    </source>
</evidence>
<dbReference type="Gene3D" id="1.10.10.10">
    <property type="entry name" value="Winged helix-like DNA-binding domain superfamily/Winged helix DNA-binding domain"/>
    <property type="match status" value="1"/>
</dbReference>
<proteinExistence type="predicted"/>
<dbReference type="InterPro" id="IPR008920">
    <property type="entry name" value="TF_FadR/GntR_C"/>
</dbReference>
<dbReference type="InterPro" id="IPR000524">
    <property type="entry name" value="Tscrpt_reg_HTH_GntR"/>
</dbReference>